<feature type="transmembrane region" description="Helical" evidence="19">
    <location>
        <begin position="101"/>
        <end position="123"/>
    </location>
</feature>
<comment type="catalytic activity">
    <reaction evidence="2">
        <text>L-lysyl-L-alanine(out) = L-lysyl-L-alanine(in)</text>
        <dbReference type="Rhea" id="RHEA:79399"/>
        <dbReference type="ChEBI" id="CHEBI:229954"/>
    </reaction>
</comment>
<evidence type="ECO:0000256" key="12">
    <source>
        <dbReference type="ARBA" id="ARBA00044912"/>
    </source>
</evidence>
<evidence type="ECO:0000256" key="18">
    <source>
        <dbReference type="ARBA" id="ARBA00046376"/>
    </source>
</evidence>
<feature type="transmembrane region" description="Helical" evidence="19">
    <location>
        <begin position="317"/>
        <end position="338"/>
    </location>
</feature>
<evidence type="ECO:0000259" key="21">
    <source>
        <dbReference type="PROSITE" id="PS50850"/>
    </source>
</evidence>
<comment type="catalytic activity">
    <reaction evidence="11">
        <text>L-arginyl-glycine(out) = L-arginyl-glycine(in)</text>
        <dbReference type="Rhea" id="RHEA:79391"/>
        <dbReference type="ChEBI" id="CHEBI:229955"/>
    </reaction>
</comment>
<evidence type="ECO:0000256" key="19">
    <source>
        <dbReference type="SAM" id="Phobius"/>
    </source>
</evidence>
<dbReference type="AlphaFoldDB" id="A0A7D8ZK65"/>
<reference evidence="22 23" key="1">
    <citation type="journal article" date="2019" name="PLoS Genet.">
        <title>Convergent evolution of linked mating-type loci in basidiomycete fungi.</title>
        <authorList>
            <person name="Sun S."/>
            <person name="Coelho M.A."/>
            <person name="Heitman J."/>
            <person name="Nowrousian M."/>
        </authorList>
    </citation>
    <scope>NUCLEOTIDE SEQUENCE [LARGE SCALE GENOMIC DNA]</scope>
    <source>
        <strain evidence="22 23">CBS 4282</strain>
    </source>
</reference>
<comment type="catalytic activity">
    <reaction evidence="10">
        <text>L-lysyl-L-lysine(out) = L-lysyl-L-lysine(in)</text>
        <dbReference type="Rhea" id="RHEA:79403"/>
        <dbReference type="ChEBI" id="CHEBI:229956"/>
    </reaction>
</comment>
<comment type="catalytic activity">
    <reaction evidence="4">
        <text>L-alpha-aminoacyl-L-arginine(out) = L-alpha-aminoacyl-L-arginine(in)</text>
        <dbReference type="Rhea" id="RHEA:79367"/>
        <dbReference type="ChEBI" id="CHEBI:229968"/>
    </reaction>
</comment>
<evidence type="ECO:0000256" key="4">
    <source>
        <dbReference type="ARBA" id="ARBA00044881"/>
    </source>
</evidence>
<feature type="transmembrane region" description="Helical" evidence="19">
    <location>
        <begin position="376"/>
        <end position="399"/>
    </location>
</feature>
<feature type="transmembrane region" description="Helical" evidence="19">
    <location>
        <begin position="200"/>
        <end position="217"/>
    </location>
</feature>
<evidence type="ECO:0000256" key="11">
    <source>
        <dbReference type="ARBA" id="ARBA00044903"/>
    </source>
</evidence>
<evidence type="ECO:0000256" key="5">
    <source>
        <dbReference type="ARBA" id="ARBA00044884"/>
    </source>
</evidence>
<comment type="subcellular location">
    <subcellularLocation>
        <location evidence="1">Membrane</location>
        <topology evidence="1">Multi-pass membrane protein</topology>
    </subcellularLocation>
</comment>
<gene>
    <name evidence="22" type="ORF">VHUM_03148</name>
</gene>
<dbReference type="PANTHER" id="PTHR23512">
    <property type="entry name" value="MAJOR FACILITATOR SUPERFAMILY DOMAIN-CONTAINING PROTEIN 1"/>
    <property type="match status" value="1"/>
</dbReference>
<dbReference type="SUPFAM" id="SSF103473">
    <property type="entry name" value="MFS general substrate transporter"/>
    <property type="match status" value="1"/>
</dbReference>
<evidence type="ECO:0000313" key="22">
    <source>
        <dbReference type="EMBL" id="TXT07428.1"/>
    </source>
</evidence>
<evidence type="ECO:0000256" key="3">
    <source>
        <dbReference type="ARBA" id="ARBA00044878"/>
    </source>
</evidence>
<dbReference type="Proteomes" id="UP000473826">
    <property type="component" value="Unassembled WGS sequence"/>
</dbReference>
<dbReference type="InterPro" id="IPR052187">
    <property type="entry name" value="MFSD1"/>
</dbReference>
<accession>A0A7D8ZK65</accession>
<feature type="signal peptide" evidence="20">
    <location>
        <begin position="1"/>
        <end position="24"/>
    </location>
</feature>
<evidence type="ECO:0000256" key="14">
    <source>
        <dbReference type="ARBA" id="ARBA00044924"/>
    </source>
</evidence>
<keyword evidence="23" id="KW-1185">Reference proteome</keyword>
<evidence type="ECO:0000256" key="16">
    <source>
        <dbReference type="ARBA" id="ARBA00045018"/>
    </source>
</evidence>
<evidence type="ECO:0000256" key="1">
    <source>
        <dbReference type="ARBA" id="ARBA00004141"/>
    </source>
</evidence>
<dbReference type="Gene3D" id="1.20.1250.20">
    <property type="entry name" value="MFS general substrate transporter like domains"/>
    <property type="match status" value="2"/>
</dbReference>
<keyword evidence="19" id="KW-0472">Membrane</keyword>
<comment type="caution">
    <text evidence="22">The sequence shown here is derived from an EMBL/GenBank/DDBJ whole genome shotgun (WGS) entry which is preliminary data.</text>
</comment>
<dbReference type="EMBL" id="QKWK01000008">
    <property type="protein sequence ID" value="TXT07428.1"/>
    <property type="molecule type" value="Genomic_DNA"/>
</dbReference>
<feature type="transmembrane region" description="Helical" evidence="19">
    <location>
        <begin position="67"/>
        <end position="89"/>
    </location>
</feature>
<dbReference type="InterPro" id="IPR020846">
    <property type="entry name" value="MFS_dom"/>
</dbReference>
<comment type="catalytic activity">
    <reaction evidence="9">
        <text>L-arginyl-L-alpha-amino acid(out) = L-arginyl-L-alpha-amino acid(in)</text>
        <dbReference type="Rhea" id="RHEA:79371"/>
        <dbReference type="ChEBI" id="CHEBI:84315"/>
    </reaction>
</comment>
<keyword evidence="19" id="KW-1133">Transmembrane helix</keyword>
<evidence type="ECO:0000256" key="2">
    <source>
        <dbReference type="ARBA" id="ARBA00044876"/>
    </source>
</evidence>
<comment type="subunit">
    <text evidence="18">Homodimer. Interacts with lysosomal protein GLMP (via lumenal domain); the interaction starts while both proteins are still in the endoplasmic reticulum and is required for stabilization of MFSD1 in lysosomes but has no direct effect on its targeting to lysosomes or transporter activity.</text>
</comment>
<dbReference type="InterPro" id="IPR011701">
    <property type="entry name" value="MFS"/>
</dbReference>
<feature type="transmembrane region" description="Helical" evidence="19">
    <location>
        <begin position="249"/>
        <end position="274"/>
    </location>
</feature>
<comment type="catalytic activity">
    <reaction evidence="6">
        <text>L-lysyl-L-alpha-amino acid(out) = L-lysyl-L-alpha-amino acid(in)</text>
        <dbReference type="Rhea" id="RHEA:79387"/>
        <dbReference type="ChEBI" id="CHEBI:229965"/>
    </reaction>
</comment>
<comment type="catalytic activity">
    <reaction evidence="7">
        <text>L-alpha-aminoacyl-L-lysine(out) = L-alpha-aminoacyl-L-lysine(in)</text>
        <dbReference type="Rhea" id="RHEA:79383"/>
        <dbReference type="ChEBI" id="CHEBI:229966"/>
    </reaction>
</comment>
<feature type="chain" id="PRO_5028951947" description="Lysosomal dipeptide transporter MFSD1" evidence="20">
    <location>
        <begin position="25"/>
        <end position="405"/>
    </location>
</feature>
<feature type="transmembrane region" description="Helical" evidence="19">
    <location>
        <begin position="286"/>
        <end position="305"/>
    </location>
</feature>
<comment type="catalytic activity">
    <reaction evidence="12">
        <text>L-histidyl-L-alpha-amino acid(out) = L-histidyl-L-alpha-amino acid(in)</text>
        <dbReference type="Rhea" id="RHEA:79379"/>
        <dbReference type="ChEBI" id="CHEBI:229964"/>
    </reaction>
</comment>
<sequence>MDRWGGKRVALVSSFIVLLGSVLAAVSSVHNDYGLLVGGEILIGFGSTVSQVCQFKLYPHYVTGRHMALVFGLTLAWNRLISVIAKVAAVPMTKLDHNWGWALWISAILCAFSFASVVAYALYERSLPKAYRPPPSANRKQNLLQLTGIPLVLQLPKFYWILNATQMLQHGVWAVYNSNVADMQVKTRGTTTQAAGYNSSLQSVIPVVLTPVAGLFFDRCGHRMTFVSLTAALYIVVFALIGLTKVNALAPIILSSFAYVTNLLPYFAALPILIDGNELMGTAFGVFQAFANSGSLIMNVAAGSIQDKTPHQKYTRVIYFMIALKIVDVLLGPVYIWLDRRWLRGSLQSPERRRVAILKEVHAEGDTLEGLKKSKWVTAVCGGILIAMTISGITIYVIYSLGASD</sequence>
<evidence type="ECO:0000256" key="20">
    <source>
        <dbReference type="SAM" id="SignalP"/>
    </source>
</evidence>
<dbReference type="OrthoDB" id="424834at2759"/>
<evidence type="ECO:0000256" key="6">
    <source>
        <dbReference type="ARBA" id="ARBA00044891"/>
    </source>
</evidence>
<keyword evidence="20" id="KW-0732">Signal</keyword>
<comment type="catalytic activity">
    <reaction evidence="8">
        <text>L-aspartyl-L-lysine(out) = L-aspartyl-L-lysine(in)</text>
        <dbReference type="Rhea" id="RHEA:79411"/>
        <dbReference type="ChEBI" id="CHEBI:229953"/>
    </reaction>
</comment>
<dbReference type="Pfam" id="PF07690">
    <property type="entry name" value="MFS_1"/>
    <property type="match status" value="1"/>
</dbReference>
<evidence type="ECO:0000256" key="7">
    <source>
        <dbReference type="ARBA" id="ARBA00044893"/>
    </source>
</evidence>
<dbReference type="PROSITE" id="PS50850">
    <property type="entry name" value="MFS"/>
    <property type="match status" value="1"/>
</dbReference>
<evidence type="ECO:0000256" key="15">
    <source>
        <dbReference type="ARBA" id="ARBA00044985"/>
    </source>
</evidence>
<comment type="catalytic activity">
    <reaction evidence="5">
        <text>L-alpha-aminoacyl-L-histidine(out) = L-alpha-aminoacyl-L-histidine(in)</text>
        <dbReference type="Rhea" id="RHEA:79375"/>
        <dbReference type="ChEBI" id="CHEBI:229967"/>
    </reaction>
</comment>
<dbReference type="InterPro" id="IPR036259">
    <property type="entry name" value="MFS_trans_sf"/>
</dbReference>
<name>A0A7D8ZK65_VANHU</name>
<protein>
    <recommendedName>
        <fullName evidence="15">Lysosomal dipeptide transporter MFSD1</fullName>
    </recommendedName>
    <alternativeName>
        <fullName evidence="16">Major facilitator superfamily domain-containing protein 1</fullName>
    </alternativeName>
</protein>
<feature type="transmembrane region" description="Helical" evidence="19">
    <location>
        <begin position="34"/>
        <end position="55"/>
    </location>
</feature>
<organism evidence="22 23">
    <name type="scientific">Vanrija humicola</name>
    <name type="common">Yeast</name>
    <name type="synonym">Cryptococcus humicola</name>
    <dbReference type="NCBI Taxonomy" id="5417"/>
    <lineage>
        <taxon>Eukaryota</taxon>
        <taxon>Fungi</taxon>
        <taxon>Dikarya</taxon>
        <taxon>Basidiomycota</taxon>
        <taxon>Agaricomycotina</taxon>
        <taxon>Tremellomycetes</taxon>
        <taxon>Trichosporonales</taxon>
        <taxon>Trichosporonaceae</taxon>
        <taxon>Vanrija</taxon>
    </lineage>
</organism>
<dbReference type="GO" id="GO:0022857">
    <property type="term" value="F:transmembrane transporter activity"/>
    <property type="evidence" value="ECO:0007669"/>
    <property type="project" value="InterPro"/>
</dbReference>
<dbReference type="PANTHER" id="PTHR23512:SF12">
    <property type="entry name" value="TRANSPORTER, PUTATIVE (AFU_ORTHOLOGUE AFUA_4G00260)-RELATED"/>
    <property type="match status" value="1"/>
</dbReference>
<evidence type="ECO:0000256" key="17">
    <source>
        <dbReference type="ARBA" id="ARBA00045709"/>
    </source>
</evidence>
<comment type="catalytic activity">
    <reaction evidence="3">
        <text>L-histidyl-glycine(out) = L-histidyl-glycine(in)</text>
        <dbReference type="Rhea" id="RHEA:79395"/>
        <dbReference type="ChEBI" id="CHEBI:229957"/>
    </reaction>
</comment>
<comment type="catalytic activity">
    <reaction evidence="14">
        <text>L-lysyl-glycine(out) = L-lysyl-glycine(in)</text>
        <dbReference type="Rhea" id="RHEA:79407"/>
        <dbReference type="ChEBI" id="CHEBI:191202"/>
    </reaction>
</comment>
<proteinExistence type="predicted"/>
<comment type="catalytic activity">
    <reaction evidence="13">
        <text>L-alanyl-L-lysine(out) = L-alanyl-L-lysine(in)</text>
        <dbReference type="Rhea" id="RHEA:79415"/>
        <dbReference type="ChEBI" id="CHEBI:192470"/>
    </reaction>
</comment>
<evidence type="ECO:0000256" key="9">
    <source>
        <dbReference type="ARBA" id="ARBA00044899"/>
    </source>
</evidence>
<evidence type="ECO:0000256" key="13">
    <source>
        <dbReference type="ARBA" id="ARBA00044919"/>
    </source>
</evidence>
<comment type="function">
    <text evidence="17">Lysosomal dipeptide uniporter that selectively exports lysine, arginine or histidine-containing dipeptides with a net positive charge from the lysosome lumen into the cytosol. Could play a role in a specific type of protein O-glycosylation indirectly regulating macrophages migration and tissue invasion. Also essential for liver homeostasis.</text>
</comment>
<evidence type="ECO:0000313" key="23">
    <source>
        <dbReference type="Proteomes" id="UP000473826"/>
    </source>
</evidence>
<evidence type="ECO:0000256" key="8">
    <source>
        <dbReference type="ARBA" id="ARBA00044898"/>
    </source>
</evidence>
<keyword evidence="19" id="KW-0812">Transmembrane</keyword>
<dbReference type="GO" id="GO:0016020">
    <property type="term" value="C:membrane"/>
    <property type="evidence" value="ECO:0007669"/>
    <property type="project" value="UniProtKB-SubCell"/>
</dbReference>
<feature type="transmembrane region" description="Helical" evidence="19">
    <location>
        <begin position="224"/>
        <end position="243"/>
    </location>
</feature>
<evidence type="ECO:0000256" key="10">
    <source>
        <dbReference type="ARBA" id="ARBA00044900"/>
    </source>
</evidence>
<feature type="domain" description="Major facilitator superfamily (MFS) profile" evidence="21">
    <location>
        <begin position="1"/>
        <end position="340"/>
    </location>
</feature>